<keyword evidence="1" id="KW-0175">Coiled coil</keyword>
<dbReference type="AlphaFoldDB" id="A0ABD3UWT6"/>
<dbReference type="EMBL" id="JBJQND010000015">
    <property type="protein sequence ID" value="KAL3852868.1"/>
    <property type="molecule type" value="Genomic_DNA"/>
</dbReference>
<evidence type="ECO:0000313" key="4">
    <source>
        <dbReference type="Proteomes" id="UP001634394"/>
    </source>
</evidence>
<keyword evidence="4" id="KW-1185">Reference proteome</keyword>
<feature type="compositionally biased region" description="Basic and acidic residues" evidence="2">
    <location>
        <begin position="98"/>
        <end position="109"/>
    </location>
</feature>
<gene>
    <name evidence="3" type="ORF">ACJMK2_016477</name>
</gene>
<organism evidence="3 4">
    <name type="scientific">Sinanodonta woodiana</name>
    <name type="common">Chinese pond mussel</name>
    <name type="synonym">Anodonta woodiana</name>
    <dbReference type="NCBI Taxonomy" id="1069815"/>
    <lineage>
        <taxon>Eukaryota</taxon>
        <taxon>Metazoa</taxon>
        <taxon>Spiralia</taxon>
        <taxon>Lophotrochozoa</taxon>
        <taxon>Mollusca</taxon>
        <taxon>Bivalvia</taxon>
        <taxon>Autobranchia</taxon>
        <taxon>Heteroconchia</taxon>
        <taxon>Palaeoheterodonta</taxon>
        <taxon>Unionida</taxon>
        <taxon>Unionoidea</taxon>
        <taxon>Unionidae</taxon>
        <taxon>Unioninae</taxon>
        <taxon>Sinanodonta</taxon>
    </lineage>
</organism>
<name>A0ABD3UWT6_SINWO</name>
<reference evidence="3 4" key="1">
    <citation type="submission" date="2024-11" db="EMBL/GenBank/DDBJ databases">
        <title>Chromosome-level genome assembly of the freshwater bivalve Anodonta woodiana.</title>
        <authorList>
            <person name="Chen X."/>
        </authorList>
    </citation>
    <scope>NUCLEOTIDE SEQUENCE [LARGE SCALE GENOMIC DNA]</scope>
    <source>
        <strain evidence="3">MN2024</strain>
        <tissue evidence="3">Gills</tissue>
    </source>
</reference>
<evidence type="ECO:0000256" key="2">
    <source>
        <dbReference type="SAM" id="MobiDB-lite"/>
    </source>
</evidence>
<accession>A0ABD3UWT6</accession>
<feature type="region of interest" description="Disordered" evidence="2">
    <location>
        <begin position="82"/>
        <end position="109"/>
    </location>
</feature>
<feature type="coiled-coil region" evidence="1">
    <location>
        <begin position="111"/>
        <end position="239"/>
    </location>
</feature>
<feature type="compositionally biased region" description="Polar residues" evidence="2">
    <location>
        <begin position="87"/>
        <end position="97"/>
    </location>
</feature>
<proteinExistence type="predicted"/>
<evidence type="ECO:0000313" key="3">
    <source>
        <dbReference type="EMBL" id="KAL3852868.1"/>
    </source>
</evidence>
<dbReference type="Proteomes" id="UP001634394">
    <property type="component" value="Unassembled WGS sequence"/>
</dbReference>
<evidence type="ECO:0000256" key="1">
    <source>
        <dbReference type="SAM" id="Coils"/>
    </source>
</evidence>
<protein>
    <submittedName>
        <fullName evidence="3">Uncharacterized protein</fullName>
    </submittedName>
</protein>
<sequence length="261" mass="30251">MATKQMERLKQMLPKIAARLADKKEHLIRKMKELGIFKDNGDIFQTLAESNNFEILEYLKEILKIEGLETIVRDIEGTPVQVEDTTDSISSADNGTDSARDDMESKSDPFSRELREMKQQMMKELQEMKNEIKETRAEAREYNEQAKKRENTLLKLIGKLEKEKDEIKKELEENSPTGIDEPAAQVLQDKFHDLETKYNQIVEQMKKMGKTELALRERNKRLETEIAQLKLALLSMQVSKTAKGQMYTKLAAPTKQKKDKK</sequence>
<comment type="caution">
    <text evidence="3">The sequence shown here is derived from an EMBL/GenBank/DDBJ whole genome shotgun (WGS) entry which is preliminary data.</text>
</comment>